<keyword evidence="1" id="KW-0812">Transmembrane</keyword>
<dbReference type="Proteomes" id="UP000289437">
    <property type="component" value="Unassembled WGS sequence"/>
</dbReference>
<proteinExistence type="predicted"/>
<organism evidence="2 3">
    <name type="scientific">Granulicella sibirica</name>
    <dbReference type="NCBI Taxonomy" id="2479048"/>
    <lineage>
        <taxon>Bacteria</taxon>
        <taxon>Pseudomonadati</taxon>
        <taxon>Acidobacteriota</taxon>
        <taxon>Terriglobia</taxon>
        <taxon>Terriglobales</taxon>
        <taxon>Acidobacteriaceae</taxon>
        <taxon>Granulicella</taxon>
    </lineage>
</organism>
<reference evidence="3" key="2">
    <citation type="submission" date="2019-02" db="EMBL/GenBank/DDBJ databases">
        <title>Granulicella sibirica sp. nov., a psychrotolerant acidobacterium isolated from an organic soil layer in forested tundra, West Siberia.</title>
        <authorList>
            <person name="Oshkin I.Y."/>
            <person name="Kulichevskaya I.S."/>
            <person name="Rijpstra W.I.C."/>
            <person name="Sinninghe Damste J.S."/>
            <person name="Rakitin A.L."/>
            <person name="Ravin N.V."/>
            <person name="Dedysh S.N."/>
        </authorList>
    </citation>
    <scope>NUCLEOTIDE SEQUENCE [LARGE SCALE GENOMIC DNA]</scope>
    <source>
        <strain evidence="3">AF10</strain>
    </source>
</reference>
<keyword evidence="1" id="KW-0472">Membrane</keyword>
<sequence>MMETPKAVYLRPVLEVRLVAVLLTVPKKVMVCWVCMVFLLFARSIGTHPKGRKGALLPSRGIAALPRDEVF</sequence>
<evidence type="ECO:0000256" key="1">
    <source>
        <dbReference type="SAM" id="Phobius"/>
    </source>
</evidence>
<feature type="transmembrane region" description="Helical" evidence="1">
    <location>
        <begin position="20"/>
        <end position="42"/>
    </location>
</feature>
<dbReference type="EMBL" id="RDSM01000002">
    <property type="protein sequence ID" value="RXH55893.1"/>
    <property type="molecule type" value="Genomic_DNA"/>
</dbReference>
<comment type="caution">
    <text evidence="2">The sequence shown here is derived from an EMBL/GenBank/DDBJ whole genome shotgun (WGS) entry which is preliminary data.</text>
</comment>
<protein>
    <submittedName>
        <fullName evidence="2">Uncharacterized protein</fullName>
    </submittedName>
</protein>
<reference evidence="2 3" key="1">
    <citation type="submission" date="2018-11" db="EMBL/GenBank/DDBJ databases">
        <authorList>
            <person name="Mardanov A.V."/>
            <person name="Ravin N.V."/>
            <person name="Dedysh S.N."/>
        </authorList>
    </citation>
    <scope>NUCLEOTIDE SEQUENCE [LARGE SCALE GENOMIC DNA]</scope>
    <source>
        <strain evidence="2 3">AF10</strain>
    </source>
</reference>
<dbReference type="RefSeq" id="WP_161570962.1">
    <property type="nucleotide sequence ID" value="NZ_RDSM01000002.1"/>
</dbReference>
<gene>
    <name evidence="2" type="ORF">GRAN_2750</name>
</gene>
<name>A0A4Q0SXL4_9BACT</name>
<dbReference type="AlphaFoldDB" id="A0A4Q0SXL4"/>
<accession>A0A4Q0SXL4</accession>
<keyword evidence="1" id="KW-1133">Transmembrane helix</keyword>
<evidence type="ECO:0000313" key="2">
    <source>
        <dbReference type="EMBL" id="RXH55893.1"/>
    </source>
</evidence>
<keyword evidence="3" id="KW-1185">Reference proteome</keyword>
<evidence type="ECO:0000313" key="3">
    <source>
        <dbReference type="Proteomes" id="UP000289437"/>
    </source>
</evidence>